<accession>A0A2P5C6A7</accession>
<evidence type="ECO:0000256" key="1">
    <source>
        <dbReference type="ARBA" id="ARBA00004128"/>
    </source>
</evidence>
<keyword evidence="3" id="KW-0410">Iron transport</keyword>
<evidence type="ECO:0000256" key="3">
    <source>
        <dbReference type="ARBA" id="ARBA00022496"/>
    </source>
</evidence>
<keyword evidence="3" id="KW-0408">Iron</keyword>
<evidence type="ECO:0000256" key="4">
    <source>
        <dbReference type="ARBA" id="ARBA00022554"/>
    </source>
</evidence>
<keyword evidence="6 9" id="KW-1133">Transmembrane helix</keyword>
<dbReference type="GO" id="GO:0030026">
    <property type="term" value="P:intracellular manganese ion homeostasis"/>
    <property type="evidence" value="ECO:0007669"/>
    <property type="project" value="InterPro"/>
</dbReference>
<evidence type="ECO:0000256" key="2">
    <source>
        <dbReference type="ARBA" id="ARBA00007049"/>
    </source>
</evidence>
<dbReference type="GO" id="GO:0005774">
    <property type="term" value="C:vacuolar membrane"/>
    <property type="evidence" value="ECO:0007669"/>
    <property type="project" value="UniProtKB-SubCell"/>
</dbReference>
<evidence type="ECO:0000256" key="5">
    <source>
        <dbReference type="ARBA" id="ARBA00022692"/>
    </source>
</evidence>
<dbReference type="Pfam" id="PF01988">
    <property type="entry name" value="VIT1"/>
    <property type="match status" value="2"/>
</dbReference>
<comment type="caution">
    <text evidence="11">The sequence shown here is derived from an EMBL/GenBank/DDBJ whole genome shotgun (WGS) entry which is preliminary data.</text>
</comment>
<sequence>MASLGARDQTLANHVEIPVYINSTEQKQRPEPDGNHVEYSQRAQWLRAAVLGANDGLVSVASLMMGVGSVRKDVKAMLLAGFAGLVAGACSMAIGEFVSVYTQYDIEKSQMKRQTKAGSGRESTQEEDRRLEKEKLPNPAQAAVASALAFSVGAVTPLLAAAFITEHKVRLVVVAVVASLALLLFGGIGAVVGRTPVASSCARVLVGGWLAMAITFGLTKLIGSTGLEM</sequence>
<dbReference type="GO" id="GO:0140315">
    <property type="term" value="F:iron ion sequestering activity"/>
    <property type="evidence" value="ECO:0007669"/>
    <property type="project" value="UniProtKB-UniRule"/>
</dbReference>
<dbReference type="GO" id="GO:0005384">
    <property type="term" value="F:manganese ion transmembrane transporter activity"/>
    <property type="evidence" value="ECO:0007669"/>
    <property type="project" value="InterPro"/>
</dbReference>
<gene>
    <name evidence="11" type="primary">TorSEN2</name>
    <name evidence="11" type="ORF">TorRG33x02_296080</name>
</gene>
<feature type="region of interest" description="Disordered" evidence="10">
    <location>
        <begin position="112"/>
        <end position="136"/>
    </location>
</feature>
<comment type="subcellular location">
    <subcellularLocation>
        <location evidence="1 9">Vacuole membrane</location>
        <topology evidence="1 9">Multi-pass membrane protein</topology>
    </subcellularLocation>
</comment>
<keyword evidence="9" id="KW-0813">Transport</keyword>
<evidence type="ECO:0000313" key="12">
    <source>
        <dbReference type="Proteomes" id="UP000237000"/>
    </source>
</evidence>
<dbReference type="EMBL" id="JXTC01000407">
    <property type="protein sequence ID" value="PON56558.1"/>
    <property type="molecule type" value="Genomic_DNA"/>
</dbReference>
<keyword evidence="7 9" id="KW-0472">Membrane</keyword>
<comment type="function">
    <text evidence="9">Vacuolar Fe(2+) uptake transporter.</text>
</comment>
<dbReference type="InParanoid" id="A0A2P5C6A7"/>
<dbReference type="Proteomes" id="UP000237000">
    <property type="component" value="Unassembled WGS sequence"/>
</dbReference>
<evidence type="ECO:0000256" key="9">
    <source>
        <dbReference type="RuleBase" id="RU369115"/>
    </source>
</evidence>
<feature type="transmembrane region" description="Helical" evidence="9">
    <location>
        <begin position="204"/>
        <end position="223"/>
    </location>
</feature>
<dbReference type="STRING" id="63057.A0A2P5C6A7"/>
<dbReference type="InterPro" id="IPR008217">
    <property type="entry name" value="Ccc1_fam"/>
</dbReference>
<dbReference type="AlphaFoldDB" id="A0A2P5C6A7"/>
<feature type="transmembrane region" description="Helical" evidence="9">
    <location>
        <begin position="142"/>
        <end position="164"/>
    </location>
</feature>
<dbReference type="OrthoDB" id="73465at2759"/>
<protein>
    <recommendedName>
        <fullName evidence="9">Vacuolar iron transporter</fullName>
    </recommendedName>
</protein>
<organism evidence="11 12">
    <name type="scientific">Trema orientale</name>
    <name type="common">Charcoal tree</name>
    <name type="synonym">Celtis orientalis</name>
    <dbReference type="NCBI Taxonomy" id="63057"/>
    <lineage>
        <taxon>Eukaryota</taxon>
        <taxon>Viridiplantae</taxon>
        <taxon>Streptophyta</taxon>
        <taxon>Embryophyta</taxon>
        <taxon>Tracheophyta</taxon>
        <taxon>Spermatophyta</taxon>
        <taxon>Magnoliopsida</taxon>
        <taxon>eudicotyledons</taxon>
        <taxon>Gunneridae</taxon>
        <taxon>Pentapetalae</taxon>
        <taxon>rosids</taxon>
        <taxon>fabids</taxon>
        <taxon>Rosales</taxon>
        <taxon>Cannabaceae</taxon>
        <taxon>Trema</taxon>
    </lineage>
</organism>
<comment type="caution">
    <text evidence="9">Lacks conserved residue(s) required for the propagation of feature annotation.</text>
</comment>
<evidence type="ECO:0000256" key="8">
    <source>
        <dbReference type="ARBA" id="ARBA00044464"/>
    </source>
</evidence>
<name>A0A2P5C6A7_TREOI</name>
<feature type="compositionally biased region" description="Basic and acidic residues" evidence="10">
    <location>
        <begin position="123"/>
        <end position="136"/>
    </location>
</feature>
<keyword evidence="9" id="KW-0406">Ion transport</keyword>
<dbReference type="PANTHER" id="PTHR31851">
    <property type="entry name" value="FE(2+)/MN(2+) TRANSPORTER PCL1"/>
    <property type="match status" value="1"/>
</dbReference>
<dbReference type="FunCoup" id="A0A2P5C6A7">
    <property type="interactions" value="25"/>
</dbReference>
<feature type="transmembrane region" description="Helical" evidence="9">
    <location>
        <begin position="171"/>
        <end position="192"/>
    </location>
</feature>
<evidence type="ECO:0000256" key="6">
    <source>
        <dbReference type="ARBA" id="ARBA00022989"/>
    </source>
</evidence>
<dbReference type="GO" id="GO:0005381">
    <property type="term" value="F:iron ion transmembrane transporter activity"/>
    <property type="evidence" value="ECO:0007669"/>
    <property type="project" value="UniProtKB-UniRule"/>
</dbReference>
<comment type="similarity">
    <text evidence="2 9">Belongs to the CCC1 family.</text>
</comment>
<proteinExistence type="inferred from homology"/>
<reference evidence="12" key="1">
    <citation type="submission" date="2016-06" db="EMBL/GenBank/DDBJ databases">
        <title>Parallel loss of symbiosis genes in relatives of nitrogen-fixing non-legume Parasponia.</title>
        <authorList>
            <person name="Van Velzen R."/>
            <person name="Holmer R."/>
            <person name="Bu F."/>
            <person name="Rutten L."/>
            <person name="Van Zeijl A."/>
            <person name="Liu W."/>
            <person name="Santuari L."/>
            <person name="Cao Q."/>
            <person name="Sharma T."/>
            <person name="Shen D."/>
            <person name="Roswanjaya Y."/>
            <person name="Wardhani T."/>
            <person name="Kalhor M.S."/>
            <person name="Jansen J."/>
            <person name="Van den Hoogen J."/>
            <person name="Gungor B."/>
            <person name="Hartog M."/>
            <person name="Hontelez J."/>
            <person name="Verver J."/>
            <person name="Yang W.-C."/>
            <person name="Schijlen E."/>
            <person name="Repin R."/>
            <person name="Schilthuizen M."/>
            <person name="Schranz E."/>
            <person name="Heidstra R."/>
            <person name="Miyata K."/>
            <person name="Fedorova E."/>
            <person name="Kohlen W."/>
            <person name="Bisseling T."/>
            <person name="Smit S."/>
            <person name="Geurts R."/>
        </authorList>
    </citation>
    <scope>NUCLEOTIDE SEQUENCE [LARGE SCALE GENOMIC DNA]</scope>
    <source>
        <strain evidence="12">cv. RG33-2</strain>
    </source>
</reference>
<evidence type="ECO:0000256" key="7">
    <source>
        <dbReference type="ARBA" id="ARBA00023136"/>
    </source>
</evidence>
<keyword evidence="12" id="KW-1185">Reference proteome</keyword>
<evidence type="ECO:0000313" key="11">
    <source>
        <dbReference type="EMBL" id="PON56558.1"/>
    </source>
</evidence>
<comment type="catalytic activity">
    <reaction evidence="8">
        <text>Fe(2+)(in) = Fe(2+)(out)</text>
        <dbReference type="Rhea" id="RHEA:28486"/>
        <dbReference type="ChEBI" id="CHEBI:29033"/>
    </reaction>
    <physiologicalReaction direction="left-to-right" evidence="8">
        <dbReference type="Rhea" id="RHEA:28487"/>
    </physiologicalReaction>
</comment>
<keyword evidence="4 9" id="KW-0926">Vacuole</keyword>
<keyword evidence="5 9" id="KW-0812">Transmembrane</keyword>
<feature type="transmembrane region" description="Helical" evidence="9">
    <location>
        <begin position="76"/>
        <end position="94"/>
    </location>
</feature>
<evidence type="ECO:0000256" key="10">
    <source>
        <dbReference type="SAM" id="MobiDB-lite"/>
    </source>
</evidence>